<protein>
    <recommendedName>
        <fullName evidence="3">Pao retrotransposon peptidase</fullName>
    </recommendedName>
</protein>
<dbReference type="PANTHER" id="PTHR22955">
    <property type="entry name" value="RETROTRANSPOSON"/>
    <property type="match status" value="1"/>
</dbReference>
<evidence type="ECO:0008006" key="3">
    <source>
        <dbReference type="Google" id="ProtNLM"/>
    </source>
</evidence>
<name>A0ABR1DYN3_NECAM</name>
<gene>
    <name evidence="1" type="primary">Necator_chrV.g18889</name>
    <name evidence="1" type="ORF">RB195_014098</name>
</gene>
<proteinExistence type="predicted"/>
<dbReference type="EMBL" id="JAVFWL010000005">
    <property type="protein sequence ID" value="KAK6755518.1"/>
    <property type="molecule type" value="Genomic_DNA"/>
</dbReference>
<reference evidence="1 2" key="1">
    <citation type="submission" date="2023-08" db="EMBL/GenBank/DDBJ databases">
        <title>A Necator americanus chromosomal reference genome.</title>
        <authorList>
            <person name="Ilik V."/>
            <person name="Petrzelkova K.J."/>
            <person name="Pardy F."/>
            <person name="Fuh T."/>
            <person name="Niatou-Singa F.S."/>
            <person name="Gouil Q."/>
            <person name="Baker L."/>
            <person name="Ritchie M.E."/>
            <person name="Jex A.R."/>
            <person name="Gazzola D."/>
            <person name="Li H."/>
            <person name="Toshio Fujiwara R."/>
            <person name="Zhan B."/>
            <person name="Aroian R.V."/>
            <person name="Pafco B."/>
            <person name="Schwarz E.M."/>
        </authorList>
    </citation>
    <scope>NUCLEOTIDE SEQUENCE [LARGE SCALE GENOMIC DNA]</scope>
    <source>
        <strain evidence="1 2">Aroian</strain>
        <tissue evidence="1">Whole animal</tissue>
    </source>
</reference>
<sequence>MDDTDQFHGKKFLQQLWKFGYDWDQLLSQEHQEKWSNIIQEVNGFQCHIDRKVAQIDETTNLVLFSDASKEGMAACAYLSTEHRSSLMVGKSKLPSIKENITVPKLELNALTLAVRLAHTVYQAVNARTKIQHVAILCDSEIALSWISSFPVEQTAGVLVRNRVREIRKLVTEFQAPVHFGYVSTTENPADCGTRGVTKAELLSPLWWTGLPFIRQQIEKWPNECRLICLHKEVDENETCILTADSKETLS</sequence>
<organism evidence="1 2">
    <name type="scientific">Necator americanus</name>
    <name type="common">Human hookworm</name>
    <dbReference type="NCBI Taxonomy" id="51031"/>
    <lineage>
        <taxon>Eukaryota</taxon>
        <taxon>Metazoa</taxon>
        <taxon>Ecdysozoa</taxon>
        <taxon>Nematoda</taxon>
        <taxon>Chromadorea</taxon>
        <taxon>Rhabditida</taxon>
        <taxon>Rhabditina</taxon>
        <taxon>Rhabditomorpha</taxon>
        <taxon>Strongyloidea</taxon>
        <taxon>Ancylostomatidae</taxon>
        <taxon>Bunostominae</taxon>
        <taxon>Necator</taxon>
    </lineage>
</organism>
<dbReference type="Pfam" id="PF05380">
    <property type="entry name" value="Peptidase_A17"/>
    <property type="match status" value="1"/>
</dbReference>
<dbReference type="PANTHER" id="PTHR22955:SF66">
    <property type="entry name" value="INTEGRASE CATALYTIC DOMAIN-CONTAINING PROTEIN"/>
    <property type="match status" value="1"/>
</dbReference>
<comment type="caution">
    <text evidence="1">The sequence shown here is derived from an EMBL/GenBank/DDBJ whole genome shotgun (WGS) entry which is preliminary data.</text>
</comment>
<dbReference type="Gene3D" id="3.30.420.10">
    <property type="entry name" value="Ribonuclease H-like superfamily/Ribonuclease H"/>
    <property type="match status" value="1"/>
</dbReference>
<evidence type="ECO:0000313" key="1">
    <source>
        <dbReference type="EMBL" id="KAK6755518.1"/>
    </source>
</evidence>
<dbReference type="Proteomes" id="UP001303046">
    <property type="component" value="Unassembled WGS sequence"/>
</dbReference>
<dbReference type="InterPro" id="IPR008042">
    <property type="entry name" value="Retrotrans_Pao"/>
</dbReference>
<evidence type="ECO:0000313" key="2">
    <source>
        <dbReference type="Proteomes" id="UP001303046"/>
    </source>
</evidence>
<accession>A0ABR1DYN3</accession>
<keyword evidence="2" id="KW-1185">Reference proteome</keyword>
<dbReference type="InterPro" id="IPR036397">
    <property type="entry name" value="RNaseH_sf"/>
</dbReference>